<dbReference type="GO" id="GO:0032357">
    <property type="term" value="F:oxidized purine DNA binding"/>
    <property type="evidence" value="ECO:0007669"/>
    <property type="project" value="TreeGrafter"/>
</dbReference>
<feature type="domain" description="HhH-GPD" evidence="15">
    <location>
        <begin position="35"/>
        <end position="184"/>
    </location>
</feature>
<evidence type="ECO:0000259" key="15">
    <source>
        <dbReference type="SMART" id="SM00478"/>
    </source>
</evidence>
<dbReference type="EC" id="3.2.2.31" evidence="4 14"/>
<reference evidence="16 17" key="1">
    <citation type="submission" date="2014-07" db="EMBL/GenBank/DDBJ databases">
        <authorList>
            <person name="McCorrison J."/>
            <person name="Sanka R."/>
            <person name="Torralba M."/>
            <person name="Gillis M."/>
            <person name="Haft D.H."/>
            <person name="Methe B."/>
            <person name="Sutton G."/>
            <person name="Nelson K.E."/>
        </authorList>
    </citation>
    <scope>NUCLEOTIDE SEQUENCE [LARGE SCALE GENOMIC DNA]</scope>
    <source>
        <strain evidence="16 17">DNF00882</strain>
    </source>
</reference>
<dbReference type="GO" id="GO:0034039">
    <property type="term" value="F:8-oxo-7,8-dihydroguanine DNA N-glycosylase activity"/>
    <property type="evidence" value="ECO:0007669"/>
    <property type="project" value="TreeGrafter"/>
</dbReference>
<dbReference type="PROSITE" id="PS01155">
    <property type="entry name" value="ENDONUCLEASE_III_2"/>
    <property type="match status" value="1"/>
</dbReference>
<evidence type="ECO:0000256" key="8">
    <source>
        <dbReference type="ARBA" id="ARBA00022763"/>
    </source>
</evidence>
<keyword evidence="11" id="KW-0411">Iron-sulfur</keyword>
<dbReference type="PANTHER" id="PTHR42944:SF1">
    <property type="entry name" value="ADENINE DNA GLYCOSYLASE"/>
    <property type="match status" value="1"/>
</dbReference>
<dbReference type="InterPro" id="IPR023170">
    <property type="entry name" value="HhH_base_excis_C"/>
</dbReference>
<evidence type="ECO:0000313" key="17">
    <source>
        <dbReference type="Proteomes" id="UP000029538"/>
    </source>
</evidence>
<dbReference type="FunFam" id="1.10.340.30:FF:000002">
    <property type="entry name" value="Adenine DNA glycosylase"/>
    <property type="match status" value="1"/>
</dbReference>
<dbReference type="InterPro" id="IPR044298">
    <property type="entry name" value="MIG/MutY"/>
</dbReference>
<evidence type="ECO:0000256" key="13">
    <source>
        <dbReference type="ARBA" id="ARBA00023295"/>
    </source>
</evidence>
<sequence length="327" mass="38034">MDFTNTILQWYAENGRDLPWRRTKNPYAIWLSEIIMQQTRIAQGTAYWERFMKRWPRVEDLAKATEDEVLREWQGLGYYSRARNLHKAAKQIVEIGHFPLIYNELIKLSGIGEYTACAISSIAFGEEKAVVDGNVYRVLARYFGIDTPIDSTEGKKLFKAMAEEYLAKDAPAAYNQGIMDFGAMQCTPTSPNCLSCPLVETCYAMRHHKITELPIKSKKIKQKERKFSFIYIRCKNKIAIRKRGKGDIWQGLWELPTLEMVEKEKEKLQLLVSKIKHILTHQIIFADFYLLETDISPTLPNGFIWIKENELNNYALPRLLEVLIEKL</sequence>
<organism evidence="16 17">
    <name type="scientific">Prevotella disiens DNF00882</name>
    <dbReference type="NCBI Taxonomy" id="1401075"/>
    <lineage>
        <taxon>Bacteria</taxon>
        <taxon>Pseudomonadati</taxon>
        <taxon>Bacteroidota</taxon>
        <taxon>Bacteroidia</taxon>
        <taxon>Bacteroidales</taxon>
        <taxon>Prevotellaceae</taxon>
        <taxon>Prevotella</taxon>
    </lineage>
</organism>
<evidence type="ECO:0000256" key="6">
    <source>
        <dbReference type="ARBA" id="ARBA00022485"/>
    </source>
</evidence>
<dbReference type="GO" id="GO:0000701">
    <property type="term" value="F:purine-specific mismatch base pair DNA N-glycosylase activity"/>
    <property type="evidence" value="ECO:0007669"/>
    <property type="project" value="UniProtKB-EC"/>
</dbReference>
<proteinExistence type="inferred from homology"/>
<dbReference type="Gene3D" id="1.10.1670.10">
    <property type="entry name" value="Helix-hairpin-Helix base-excision DNA repair enzymes (C-terminal)"/>
    <property type="match status" value="1"/>
</dbReference>
<dbReference type="EMBL" id="JRNR01000004">
    <property type="protein sequence ID" value="KGF50383.1"/>
    <property type="molecule type" value="Genomic_DNA"/>
</dbReference>
<dbReference type="GO" id="GO:0051539">
    <property type="term" value="F:4 iron, 4 sulfur cluster binding"/>
    <property type="evidence" value="ECO:0007669"/>
    <property type="project" value="UniProtKB-UniRule"/>
</dbReference>
<dbReference type="GO" id="GO:0035485">
    <property type="term" value="F:adenine/guanine mispair binding"/>
    <property type="evidence" value="ECO:0007669"/>
    <property type="project" value="TreeGrafter"/>
</dbReference>
<dbReference type="NCBIfam" id="TIGR01084">
    <property type="entry name" value="mutY"/>
    <property type="match status" value="1"/>
</dbReference>
<evidence type="ECO:0000256" key="1">
    <source>
        <dbReference type="ARBA" id="ARBA00000843"/>
    </source>
</evidence>
<dbReference type="InterPro" id="IPR015797">
    <property type="entry name" value="NUDIX_hydrolase-like_dom_sf"/>
</dbReference>
<comment type="cofactor">
    <cofactor evidence="14">
        <name>[4Fe-4S] cluster</name>
        <dbReference type="ChEBI" id="CHEBI:49883"/>
    </cofactor>
    <text evidence="14">Binds 1 [4Fe-4S] cluster.</text>
</comment>
<comment type="similarity">
    <text evidence="3 14">Belongs to the Nth/MutY family.</text>
</comment>
<dbReference type="InterPro" id="IPR004036">
    <property type="entry name" value="Endonuclease-III-like_CS2"/>
</dbReference>
<dbReference type="Gene3D" id="1.10.340.30">
    <property type="entry name" value="Hypothetical protein, domain 2"/>
    <property type="match status" value="1"/>
</dbReference>
<dbReference type="Proteomes" id="UP000029538">
    <property type="component" value="Unassembled WGS sequence"/>
</dbReference>
<dbReference type="GO" id="GO:0046872">
    <property type="term" value="F:metal ion binding"/>
    <property type="evidence" value="ECO:0007669"/>
    <property type="project" value="UniProtKB-UniRule"/>
</dbReference>
<keyword evidence="9" id="KW-0378">Hydrolase</keyword>
<dbReference type="CDD" id="cd03431">
    <property type="entry name" value="NUDIX_DNA_Glycosylase_C-MutY"/>
    <property type="match status" value="1"/>
</dbReference>
<evidence type="ECO:0000256" key="5">
    <source>
        <dbReference type="ARBA" id="ARBA00022023"/>
    </source>
</evidence>
<dbReference type="InterPro" id="IPR003265">
    <property type="entry name" value="HhH-GPD_domain"/>
</dbReference>
<dbReference type="Pfam" id="PF00730">
    <property type="entry name" value="HhH-GPD"/>
    <property type="match status" value="1"/>
</dbReference>
<evidence type="ECO:0000256" key="10">
    <source>
        <dbReference type="ARBA" id="ARBA00023004"/>
    </source>
</evidence>
<evidence type="ECO:0000256" key="3">
    <source>
        <dbReference type="ARBA" id="ARBA00008343"/>
    </source>
</evidence>
<evidence type="ECO:0000256" key="11">
    <source>
        <dbReference type="ARBA" id="ARBA00023014"/>
    </source>
</evidence>
<dbReference type="PANTHER" id="PTHR42944">
    <property type="entry name" value="ADENINE DNA GLYCOSYLASE"/>
    <property type="match status" value="1"/>
</dbReference>
<comment type="function">
    <text evidence="2">Adenine glycosylase active on G-A mispairs. MutY also corrects error-prone DNA synthesis past GO lesions which are due to the oxidatively damaged form of guanine: 7,8-dihydro-8-oxoguanine (8-oxo-dGTP).</text>
</comment>
<dbReference type="GO" id="GO:0006284">
    <property type="term" value="P:base-excision repair"/>
    <property type="evidence" value="ECO:0007669"/>
    <property type="project" value="UniProtKB-UniRule"/>
</dbReference>
<keyword evidence="12" id="KW-0234">DNA repair</keyword>
<keyword evidence="8 14" id="KW-0227">DNA damage</keyword>
<gene>
    <name evidence="16" type="ORF">HMPREF0654_01550</name>
</gene>
<keyword evidence="13 14" id="KW-0326">Glycosidase</keyword>
<dbReference type="GO" id="GO:0006298">
    <property type="term" value="P:mismatch repair"/>
    <property type="evidence" value="ECO:0007669"/>
    <property type="project" value="TreeGrafter"/>
</dbReference>
<evidence type="ECO:0000256" key="7">
    <source>
        <dbReference type="ARBA" id="ARBA00022723"/>
    </source>
</evidence>
<dbReference type="Pfam" id="PF14815">
    <property type="entry name" value="NUDIX_4"/>
    <property type="match status" value="1"/>
</dbReference>
<dbReference type="CDD" id="cd00056">
    <property type="entry name" value="ENDO3c"/>
    <property type="match status" value="1"/>
</dbReference>
<dbReference type="SMART" id="SM00478">
    <property type="entry name" value="ENDO3c"/>
    <property type="match status" value="1"/>
</dbReference>
<accession>A0A096ATJ1</accession>
<keyword evidence="6" id="KW-0004">4Fe-4S</keyword>
<evidence type="ECO:0000313" key="16">
    <source>
        <dbReference type="EMBL" id="KGF50383.1"/>
    </source>
</evidence>
<evidence type="ECO:0000256" key="2">
    <source>
        <dbReference type="ARBA" id="ARBA00002933"/>
    </source>
</evidence>
<evidence type="ECO:0000256" key="12">
    <source>
        <dbReference type="ARBA" id="ARBA00023204"/>
    </source>
</evidence>
<dbReference type="InterPro" id="IPR029119">
    <property type="entry name" value="MutY_C"/>
</dbReference>
<dbReference type="InterPro" id="IPR005760">
    <property type="entry name" value="A/G_AdeGlyc_MutY"/>
</dbReference>
<dbReference type="InterPro" id="IPR011257">
    <property type="entry name" value="DNA_glycosylase"/>
</dbReference>
<dbReference type="SUPFAM" id="SSF55811">
    <property type="entry name" value="Nudix"/>
    <property type="match status" value="1"/>
</dbReference>
<keyword evidence="10 14" id="KW-0408">Iron</keyword>
<evidence type="ECO:0000256" key="14">
    <source>
        <dbReference type="RuleBase" id="RU365096"/>
    </source>
</evidence>
<dbReference type="RefSeq" id="WP_004355880.1">
    <property type="nucleotide sequence ID" value="NZ_JRNR01000004.1"/>
</dbReference>
<name>A0A096ATJ1_9BACT</name>
<dbReference type="SUPFAM" id="SSF48150">
    <property type="entry name" value="DNA-glycosylase"/>
    <property type="match status" value="1"/>
</dbReference>
<dbReference type="Gene3D" id="3.90.79.10">
    <property type="entry name" value="Nucleoside Triphosphate Pyrophosphohydrolase"/>
    <property type="match status" value="1"/>
</dbReference>
<evidence type="ECO:0000256" key="4">
    <source>
        <dbReference type="ARBA" id="ARBA00012045"/>
    </source>
</evidence>
<comment type="catalytic activity">
    <reaction evidence="1 14">
        <text>Hydrolyzes free adenine bases from 7,8-dihydro-8-oxoguanine:adenine mismatched double-stranded DNA, leaving an apurinic site.</text>
        <dbReference type="EC" id="3.2.2.31"/>
    </reaction>
</comment>
<comment type="caution">
    <text evidence="16">The sequence shown here is derived from an EMBL/GenBank/DDBJ whole genome shotgun (WGS) entry which is preliminary data.</text>
</comment>
<protein>
    <recommendedName>
        <fullName evidence="5 14">Adenine DNA glycosylase</fullName>
        <ecNumber evidence="4 14">3.2.2.31</ecNumber>
    </recommendedName>
</protein>
<evidence type="ECO:0000256" key="9">
    <source>
        <dbReference type="ARBA" id="ARBA00022801"/>
    </source>
</evidence>
<dbReference type="AlphaFoldDB" id="A0A096ATJ1"/>
<keyword evidence="7" id="KW-0479">Metal-binding</keyword>